<evidence type="ECO:0000256" key="1">
    <source>
        <dbReference type="SAM" id="MobiDB-lite"/>
    </source>
</evidence>
<gene>
    <name evidence="2" type="ORF">MYCGRDRAFT_94634</name>
</gene>
<accession>F9XGK9</accession>
<dbReference type="InParanoid" id="F9XGK9"/>
<feature type="compositionally biased region" description="Basic and acidic residues" evidence="1">
    <location>
        <begin position="136"/>
        <end position="160"/>
    </location>
</feature>
<sequence>MAAHTLVGRGRAHCRAGAPIEPPEEVDAGLNDAYEDPNKQNDKLKKRVGDMKDQMSRMKKRMRDMKNNYEHRFAALEDHTQALQRAAQHFDASVSSSYVPLYRHPASSTTNSATCSRLSTVPSCVSTEIAVHRPDMDTLEPVKREPSTVAHDRASAERSLDCISVGAPTSPLRH</sequence>
<dbReference type="AlphaFoldDB" id="F9XGK9"/>
<protein>
    <submittedName>
        <fullName evidence="2">Uncharacterized protein</fullName>
    </submittedName>
</protein>
<keyword evidence="3" id="KW-1185">Reference proteome</keyword>
<reference evidence="2 3" key="1">
    <citation type="journal article" date="2011" name="PLoS Genet.">
        <title>Finished genome of the fungal wheat pathogen Mycosphaerella graminicola reveals dispensome structure, chromosome plasticity, and stealth pathogenesis.</title>
        <authorList>
            <person name="Goodwin S.B."/>
            <person name="Ben M'barek S."/>
            <person name="Dhillon B."/>
            <person name="Wittenberg A.H.J."/>
            <person name="Crane C.F."/>
            <person name="Hane J.K."/>
            <person name="Foster A.J."/>
            <person name="Van der Lee T.A.J."/>
            <person name="Grimwood J."/>
            <person name="Aerts A."/>
            <person name="Antoniw J."/>
            <person name="Bailey A."/>
            <person name="Bluhm B."/>
            <person name="Bowler J."/>
            <person name="Bristow J."/>
            <person name="van der Burgt A."/>
            <person name="Canto-Canche B."/>
            <person name="Churchill A.C.L."/>
            <person name="Conde-Ferraez L."/>
            <person name="Cools H.J."/>
            <person name="Coutinho P.M."/>
            <person name="Csukai M."/>
            <person name="Dehal P."/>
            <person name="De Wit P."/>
            <person name="Donzelli B."/>
            <person name="van de Geest H.C."/>
            <person name="van Ham R.C.H.J."/>
            <person name="Hammond-Kosack K.E."/>
            <person name="Henrissat B."/>
            <person name="Kilian A."/>
            <person name="Kobayashi A.K."/>
            <person name="Koopmann E."/>
            <person name="Kourmpetis Y."/>
            <person name="Kuzniar A."/>
            <person name="Lindquist E."/>
            <person name="Lombard V."/>
            <person name="Maliepaard C."/>
            <person name="Martins N."/>
            <person name="Mehrabi R."/>
            <person name="Nap J.P.H."/>
            <person name="Ponomarenko A."/>
            <person name="Rudd J.J."/>
            <person name="Salamov A."/>
            <person name="Schmutz J."/>
            <person name="Schouten H.J."/>
            <person name="Shapiro H."/>
            <person name="Stergiopoulos I."/>
            <person name="Torriani S.F.F."/>
            <person name="Tu H."/>
            <person name="de Vries R.P."/>
            <person name="Waalwijk C."/>
            <person name="Ware S.B."/>
            <person name="Wiebenga A."/>
            <person name="Zwiers L.-H."/>
            <person name="Oliver R.P."/>
            <person name="Grigoriev I.V."/>
            <person name="Kema G.H.J."/>
        </authorList>
    </citation>
    <scope>NUCLEOTIDE SEQUENCE [LARGE SCALE GENOMIC DNA]</scope>
    <source>
        <strain evidence="3">CBS 115943 / IPO323</strain>
    </source>
</reference>
<dbReference type="RefSeq" id="XP_003851042.1">
    <property type="nucleotide sequence ID" value="XM_003850994.1"/>
</dbReference>
<evidence type="ECO:0000313" key="3">
    <source>
        <dbReference type="Proteomes" id="UP000008062"/>
    </source>
</evidence>
<dbReference type="KEGG" id="ztr:MYCGRDRAFT_94634"/>
<name>F9XGK9_ZYMTI</name>
<feature type="region of interest" description="Disordered" evidence="1">
    <location>
        <begin position="136"/>
        <end position="174"/>
    </location>
</feature>
<proteinExistence type="predicted"/>
<dbReference type="Proteomes" id="UP000008062">
    <property type="component" value="Chromosome 7"/>
</dbReference>
<feature type="region of interest" description="Disordered" evidence="1">
    <location>
        <begin position="1"/>
        <end position="43"/>
    </location>
</feature>
<dbReference type="HOGENOM" id="CLU_1541323_0_0_1"/>
<dbReference type="GeneID" id="13397543"/>
<organism evidence="2 3">
    <name type="scientific">Zymoseptoria tritici (strain CBS 115943 / IPO323)</name>
    <name type="common">Speckled leaf blotch fungus</name>
    <name type="synonym">Septoria tritici</name>
    <dbReference type="NCBI Taxonomy" id="336722"/>
    <lineage>
        <taxon>Eukaryota</taxon>
        <taxon>Fungi</taxon>
        <taxon>Dikarya</taxon>
        <taxon>Ascomycota</taxon>
        <taxon>Pezizomycotina</taxon>
        <taxon>Dothideomycetes</taxon>
        <taxon>Dothideomycetidae</taxon>
        <taxon>Mycosphaerellales</taxon>
        <taxon>Mycosphaerellaceae</taxon>
        <taxon>Zymoseptoria</taxon>
    </lineage>
</organism>
<dbReference type="EMBL" id="CM001202">
    <property type="protein sequence ID" value="EGP86018.1"/>
    <property type="molecule type" value="Genomic_DNA"/>
</dbReference>
<evidence type="ECO:0000313" key="2">
    <source>
        <dbReference type="EMBL" id="EGP86018.1"/>
    </source>
</evidence>